<dbReference type="EMBL" id="LYBW01000036">
    <property type="protein sequence ID" value="ODR92943.1"/>
    <property type="molecule type" value="Genomic_DNA"/>
</dbReference>
<reference evidence="2" key="1">
    <citation type="submission" date="2016-05" db="EMBL/GenBank/DDBJ databases">
        <authorList>
            <person name="Li Y."/>
        </authorList>
    </citation>
    <scope>NUCLEOTIDE SEQUENCE [LARGE SCALE GENOMIC DNA]</scope>
    <source>
        <strain evidence="2">YIC4027</strain>
    </source>
</reference>
<dbReference type="Proteomes" id="UP000094342">
    <property type="component" value="Unassembled WGS sequence"/>
</dbReference>
<evidence type="ECO:0000313" key="2">
    <source>
        <dbReference type="Proteomes" id="UP000094342"/>
    </source>
</evidence>
<proteinExistence type="predicted"/>
<evidence type="ECO:0000313" key="1">
    <source>
        <dbReference type="EMBL" id="ODR92943.1"/>
    </source>
</evidence>
<dbReference type="AlphaFoldDB" id="A0A1E3VH90"/>
<organism evidence="1 2">
    <name type="scientific">Sinorhizobium alkalisoli</name>
    <dbReference type="NCBI Taxonomy" id="1752398"/>
    <lineage>
        <taxon>Bacteria</taxon>
        <taxon>Pseudomonadati</taxon>
        <taxon>Pseudomonadota</taxon>
        <taxon>Alphaproteobacteria</taxon>
        <taxon>Hyphomicrobiales</taxon>
        <taxon>Rhizobiaceae</taxon>
        <taxon>Sinorhizobium/Ensifer group</taxon>
        <taxon>Sinorhizobium</taxon>
    </lineage>
</organism>
<keyword evidence="2" id="KW-1185">Reference proteome</keyword>
<accession>A0A1E3VH90</accession>
<gene>
    <name evidence="1" type="ORF">A8M32_02180</name>
</gene>
<sequence>MQQLLRQRRICFRQNLKRSRIAVTYDLARFLHHISFRSFRDGGTMDRLAVPIATEQYRPDGELCADV</sequence>
<protein>
    <submittedName>
        <fullName evidence="1">Uncharacterized protein</fullName>
    </submittedName>
</protein>
<comment type="caution">
    <text evidence="1">The sequence shown here is derived from an EMBL/GenBank/DDBJ whole genome shotgun (WGS) entry which is preliminary data.</text>
</comment>
<name>A0A1E3VH90_9HYPH</name>